<sequence>MDLVSDRDKLFISDFWNALHKLTGVKLKMSTSYHPQSDGASERTNKTLIQAIRFHVAANQSGWLRALPIIRFNIMNSVNASTGFTGFQLRYGRTPRVLPPLLAPEGRTKAFERDAADVIAQMELDVAEAQDNLIAAKAEQAYHANKDRGPLPDLKIGDRVLLDTKNRRRHFIAAGSGRVAKFMVRGDGPYEVIALHPECSTVTLDLRGQKAFPVFHTSEVELFVENDSELFPERELPKPGPVVTPDGQDDEYLVERIVDERTWRKKQQYKVRWYGWGPEHDEWKSADEVEDLAVLDAWKQGLSQSGVANTDLLKTVTSVEVSNSSRLADTRPLQDSSSTTSAKCATRPSSDGM</sequence>
<feature type="domain" description="Chromo" evidence="3">
    <location>
        <begin position="252"/>
        <end position="300"/>
    </location>
</feature>
<keyword evidence="5" id="KW-0808">Transferase</keyword>
<feature type="domain" description="Integrase catalytic" evidence="4">
    <location>
        <begin position="1"/>
        <end position="103"/>
    </location>
</feature>
<organism evidence="5 6">
    <name type="scientific">Mycena chlorophos</name>
    <name type="common">Agaric fungus</name>
    <name type="synonym">Agaricus chlorophos</name>
    <dbReference type="NCBI Taxonomy" id="658473"/>
    <lineage>
        <taxon>Eukaryota</taxon>
        <taxon>Fungi</taxon>
        <taxon>Dikarya</taxon>
        <taxon>Basidiomycota</taxon>
        <taxon>Agaricomycotina</taxon>
        <taxon>Agaricomycetes</taxon>
        <taxon>Agaricomycetidae</taxon>
        <taxon>Agaricales</taxon>
        <taxon>Marasmiineae</taxon>
        <taxon>Mycenaceae</taxon>
        <taxon>Mycena</taxon>
    </lineage>
</organism>
<dbReference type="InterPro" id="IPR016197">
    <property type="entry name" value="Chromo-like_dom_sf"/>
</dbReference>
<dbReference type="SMART" id="SM00298">
    <property type="entry name" value="CHROMO"/>
    <property type="match status" value="1"/>
</dbReference>
<evidence type="ECO:0000313" key="6">
    <source>
        <dbReference type="Proteomes" id="UP000815677"/>
    </source>
</evidence>
<dbReference type="Proteomes" id="UP000815677">
    <property type="component" value="Unassembled WGS sequence"/>
</dbReference>
<evidence type="ECO:0000256" key="2">
    <source>
        <dbReference type="SAM" id="MobiDB-lite"/>
    </source>
</evidence>
<keyword evidence="5" id="KW-0548">Nucleotidyltransferase</keyword>
<gene>
    <name evidence="5" type="ORF">MCHLO_01547</name>
</gene>
<dbReference type="PANTHER" id="PTHR37984:SF5">
    <property type="entry name" value="PROTEIN NYNRIN-LIKE"/>
    <property type="match status" value="1"/>
</dbReference>
<evidence type="ECO:0000256" key="1">
    <source>
        <dbReference type="ARBA" id="ARBA00022884"/>
    </source>
</evidence>
<dbReference type="InterPro" id="IPR000953">
    <property type="entry name" value="Chromo/chromo_shadow_dom"/>
</dbReference>
<name>A0ABQ0KYA8_MYCCL</name>
<dbReference type="InterPro" id="IPR012337">
    <property type="entry name" value="RNaseH-like_sf"/>
</dbReference>
<proteinExistence type="predicted"/>
<dbReference type="SUPFAM" id="SSF54160">
    <property type="entry name" value="Chromo domain-like"/>
    <property type="match status" value="1"/>
</dbReference>
<dbReference type="InterPro" id="IPR001584">
    <property type="entry name" value="Integrase_cat-core"/>
</dbReference>
<protein>
    <submittedName>
        <fullName evidence="5">Reverse transcriptase-RNase H-integrase</fullName>
    </submittedName>
</protein>
<dbReference type="EMBL" id="DF839427">
    <property type="protein sequence ID" value="GAT43883.1"/>
    <property type="molecule type" value="Genomic_DNA"/>
</dbReference>
<accession>A0ABQ0KYA8</accession>
<dbReference type="PROSITE" id="PS50013">
    <property type="entry name" value="CHROMO_2"/>
    <property type="match status" value="1"/>
</dbReference>
<dbReference type="Gene3D" id="2.40.50.40">
    <property type="match status" value="1"/>
</dbReference>
<evidence type="ECO:0000313" key="5">
    <source>
        <dbReference type="EMBL" id="GAT43883.1"/>
    </source>
</evidence>
<keyword evidence="1" id="KW-0694">RNA-binding</keyword>
<dbReference type="InterPro" id="IPR050951">
    <property type="entry name" value="Retrovirus_Pol_polyprotein"/>
</dbReference>
<reference evidence="5" key="1">
    <citation type="submission" date="2014-09" db="EMBL/GenBank/DDBJ databases">
        <title>Genome sequence of the luminous mushroom Mycena chlorophos for searching fungal bioluminescence genes.</title>
        <authorList>
            <person name="Tanaka Y."/>
            <person name="Kasuga D."/>
            <person name="Oba Y."/>
            <person name="Hase S."/>
            <person name="Sato K."/>
            <person name="Oba Y."/>
            <person name="Sakakibara Y."/>
        </authorList>
    </citation>
    <scope>NUCLEOTIDE SEQUENCE</scope>
</reference>
<dbReference type="SUPFAM" id="SSF53098">
    <property type="entry name" value="Ribonuclease H-like"/>
    <property type="match status" value="1"/>
</dbReference>
<keyword evidence="6" id="KW-1185">Reference proteome</keyword>
<dbReference type="Pfam" id="PF00385">
    <property type="entry name" value="Chromo"/>
    <property type="match status" value="1"/>
</dbReference>
<feature type="region of interest" description="Disordered" evidence="2">
    <location>
        <begin position="319"/>
        <end position="353"/>
    </location>
</feature>
<dbReference type="PROSITE" id="PS50994">
    <property type="entry name" value="INTEGRASE"/>
    <property type="match status" value="1"/>
</dbReference>
<evidence type="ECO:0000259" key="4">
    <source>
        <dbReference type="PROSITE" id="PS50994"/>
    </source>
</evidence>
<dbReference type="InterPro" id="IPR036397">
    <property type="entry name" value="RNaseH_sf"/>
</dbReference>
<dbReference type="GO" id="GO:0003964">
    <property type="term" value="F:RNA-directed DNA polymerase activity"/>
    <property type="evidence" value="ECO:0007669"/>
    <property type="project" value="UniProtKB-KW"/>
</dbReference>
<evidence type="ECO:0000259" key="3">
    <source>
        <dbReference type="PROSITE" id="PS50013"/>
    </source>
</evidence>
<keyword evidence="5" id="KW-0695">RNA-directed DNA polymerase</keyword>
<dbReference type="PANTHER" id="PTHR37984">
    <property type="entry name" value="PROTEIN CBG26694"/>
    <property type="match status" value="1"/>
</dbReference>
<dbReference type="InterPro" id="IPR023780">
    <property type="entry name" value="Chromo_domain"/>
</dbReference>
<dbReference type="Gene3D" id="3.30.420.10">
    <property type="entry name" value="Ribonuclease H-like superfamily/Ribonuclease H"/>
    <property type="match status" value="1"/>
</dbReference>